<dbReference type="GO" id="GO:0008616">
    <property type="term" value="P:tRNA queuosine(34) biosynthetic process"/>
    <property type="evidence" value="ECO:0007669"/>
    <property type="project" value="UniProtKB-UniRule"/>
</dbReference>
<evidence type="ECO:0000256" key="9">
    <source>
        <dbReference type="ARBA" id="ARBA00039149"/>
    </source>
</evidence>
<feature type="binding site" evidence="11">
    <location>
        <position position="218"/>
    </location>
    <ligand>
        <name>Zn(2+)</name>
        <dbReference type="ChEBI" id="CHEBI:29105"/>
    </ligand>
</feature>
<feature type="binding site" evidence="11">
    <location>
        <begin position="32"/>
        <end position="42"/>
    </location>
    <ligand>
        <name>ATP</name>
        <dbReference type="ChEBI" id="CHEBI:30616"/>
    </ligand>
</feature>
<dbReference type="HOGENOM" id="CLU_081854_1_0_10"/>
<evidence type="ECO:0000313" key="12">
    <source>
        <dbReference type="EMBL" id="EFA43523.1"/>
    </source>
</evidence>
<feature type="binding site" evidence="11">
    <location>
        <position position="207"/>
    </location>
    <ligand>
        <name>Zn(2+)</name>
        <dbReference type="ChEBI" id="CHEBI:29105"/>
    </ligand>
</feature>
<name>D1PYH8_9BACT</name>
<keyword evidence="4 11" id="KW-0547">Nucleotide-binding</keyword>
<feature type="binding site" evidence="11">
    <location>
        <position position="221"/>
    </location>
    <ligand>
        <name>Zn(2+)</name>
        <dbReference type="ChEBI" id="CHEBI:29105"/>
    </ligand>
</feature>
<dbReference type="EC" id="6.3.4.20" evidence="9 11"/>
<evidence type="ECO:0000256" key="6">
    <source>
        <dbReference type="ARBA" id="ARBA00022833"/>
    </source>
</evidence>
<protein>
    <recommendedName>
        <fullName evidence="9 11">7-cyano-7-deazaguanine synthase</fullName>
        <ecNumber evidence="9 11">6.3.4.20</ecNumber>
    </recommendedName>
    <alternativeName>
        <fullName evidence="11">7-cyano-7-carbaguanine synthase</fullName>
    </alternativeName>
    <alternativeName>
        <fullName evidence="11">PreQ(0) synthase</fullName>
    </alternativeName>
    <alternativeName>
        <fullName evidence="11">Queuosine biosynthesis protein QueC</fullName>
    </alternativeName>
</protein>
<dbReference type="OrthoDB" id="9789567at2"/>
<keyword evidence="5 11" id="KW-0671">Queuosine biosynthesis</keyword>
<comment type="catalytic activity">
    <reaction evidence="10 11">
        <text>7-carboxy-7-carbaguanine + NH4(+) + 2 ATP = 7-cyano-7-carbaguanine + 2 AMP + 2 diphosphate + 2 H(+)</text>
        <dbReference type="Rhea" id="RHEA:27982"/>
        <dbReference type="ChEBI" id="CHEBI:15378"/>
        <dbReference type="ChEBI" id="CHEBI:28938"/>
        <dbReference type="ChEBI" id="CHEBI:30616"/>
        <dbReference type="ChEBI" id="CHEBI:33019"/>
        <dbReference type="ChEBI" id="CHEBI:45075"/>
        <dbReference type="ChEBI" id="CHEBI:61036"/>
        <dbReference type="ChEBI" id="CHEBI:456215"/>
        <dbReference type="EC" id="6.3.4.20"/>
    </reaction>
</comment>
<dbReference type="Gene3D" id="3.40.50.620">
    <property type="entry name" value="HUPs"/>
    <property type="match status" value="1"/>
</dbReference>
<keyword evidence="2 11" id="KW-0436">Ligase</keyword>
<sequence length="242" mass="26673">MIDNTNQCKSSTPLKGLDVSSSANKRDAIIIVSGGMDSITMLYEFQDRIALGLSFDYGSNHNAREIPYAEMHCKRLGIPHIIIPLDFMSRYFKSSLLEGADAIPEGDYNEVGMKSTVVPFRNGIMLSIAAGMAESQNLKYIMMANHSGDHIIYPDCRPEFIRAMSKATQTGTFPGIKILAPYTDITKGDIACRGKALGLDYTETWSCYKGGERHCGKCGTCLERIAALKDAGIKDLTEYEEE</sequence>
<dbReference type="InterPro" id="IPR014729">
    <property type="entry name" value="Rossmann-like_a/b/a_fold"/>
</dbReference>
<dbReference type="SUPFAM" id="SSF52402">
    <property type="entry name" value="Adenine nucleotide alpha hydrolases-like"/>
    <property type="match status" value="1"/>
</dbReference>
<dbReference type="GO" id="GO:0008270">
    <property type="term" value="F:zinc ion binding"/>
    <property type="evidence" value="ECO:0007669"/>
    <property type="project" value="UniProtKB-UniRule"/>
</dbReference>
<evidence type="ECO:0000256" key="2">
    <source>
        <dbReference type="ARBA" id="ARBA00022598"/>
    </source>
</evidence>
<evidence type="ECO:0000313" key="13">
    <source>
        <dbReference type="Proteomes" id="UP000003160"/>
    </source>
</evidence>
<dbReference type="AlphaFoldDB" id="D1PYH8"/>
<dbReference type="RefSeq" id="WP_007174116.1">
    <property type="nucleotide sequence ID" value="NZ_GG704781.1"/>
</dbReference>
<dbReference type="GO" id="GO:0005524">
    <property type="term" value="F:ATP binding"/>
    <property type="evidence" value="ECO:0007669"/>
    <property type="project" value="UniProtKB-UniRule"/>
</dbReference>
<proteinExistence type="inferred from homology"/>
<keyword evidence="3 11" id="KW-0479">Metal-binding</keyword>
<accession>D1PYH8</accession>
<dbReference type="CDD" id="cd01995">
    <property type="entry name" value="QueC-like"/>
    <property type="match status" value="1"/>
</dbReference>
<comment type="pathway">
    <text evidence="1 11">Purine metabolism; 7-cyano-7-deazaguanine biosynthesis.</text>
</comment>
<comment type="function">
    <text evidence="11">Catalyzes the ATP-dependent conversion of 7-carboxy-7-deazaguanine (CDG) to 7-cyano-7-deazaguanine (preQ(0)).</text>
</comment>
<dbReference type="PANTHER" id="PTHR42914:SF1">
    <property type="entry name" value="7-CYANO-7-DEAZAGUANINE SYNTHASE"/>
    <property type="match status" value="1"/>
</dbReference>
<comment type="cofactor">
    <cofactor evidence="11">
        <name>Zn(2+)</name>
        <dbReference type="ChEBI" id="CHEBI:29105"/>
    </cofactor>
    <text evidence="11">Binds 1 zinc ion per subunit.</text>
</comment>
<keyword evidence="13" id="KW-1185">Reference proteome</keyword>
<evidence type="ECO:0000256" key="8">
    <source>
        <dbReference type="ARBA" id="ARBA00037993"/>
    </source>
</evidence>
<feature type="binding site" evidence="11">
    <location>
        <position position="215"/>
    </location>
    <ligand>
        <name>Zn(2+)</name>
        <dbReference type="ChEBI" id="CHEBI:29105"/>
    </ligand>
</feature>
<dbReference type="PIRSF" id="PIRSF006293">
    <property type="entry name" value="ExsB"/>
    <property type="match status" value="1"/>
</dbReference>
<evidence type="ECO:0000256" key="4">
    <source>
        <dbReference type="ARBA" id="ARBA00022741"/>
    </source>
</evidence>
<evidence type="ECO:0000256" key="7">
    <source>
        <dbReference type="ARBA" id="ARBA00022840"/>
    </source>
</evidence>
<comment type="similarity">
    <text evidence="8 11">Belongs to the QueC family.</text>
</comment>
<evidence type="ECO:0000256" key="10">
    <source>
        <dbReference type="ARBA" id="ARBA00047890"/>
    </source>
</evidence>
<dbReference type="UniPathway" id="UPA00391"/>
<comment type="caution">
    <text evidence="12">The sequence shown here is derived from an EMBL/GenBank/DDBJ whole genome shotgun (WGS) entry which is preliminary data.</text>
</comment>
<dbReference type="EMBL" id="ACKS01000078">
    <property type="protein sequence ID" value="EFA43523.1"/>
    <property type="molecule type" value="Genomic_DNA"/>
</dbReference>
<dbReference type="Pfam" id="PF06508">
    <property type="entry name" value="QueC"/>
    <property type="match status" value="1"/>
</dbReference>
<reference evidence="12 13" key="1">
    <citation type="submission" date="2009-10" db="EMBL/GenBank/DDBJ databases">
        <authorList>
            <person name="Qin X."/>
            <person name="Bachman B."/>
            <person name="Battles P."/>
            <person name="Bell A."/>
            <person name="Bess C."/>
            <person name="Bickham C."/>
            <person name="Chaboub L."/>
            <person name="Chen D."/>
            <person name="Coyle M."/>
            <person name="Deiros D.R."/>
            <person name="Dinh H."/>
            <person name="Forbes L."/>
            <person name="Fowler G."/>
            <person name="Francisco L."/>
            <person name="Fu Q."/>
            <person name="Gubbala S."/>
            <person name="Hale W."/>
            <person name="Han Y."/>
            <person name="Hemphill L."/>
            <person name="Highlander S.K."/>
            <person name="Hirani K."/>
            <person name="Hogues M."/>
            <person name="Jackson L."/>
            <person name="Jakkamsetti A."/>
            <person name="Javaid M."/>
            <person name="Jiang H."/>
            <person name="Korchina V."/>
            <person name="Kovar C."/>
            <person name="Lara F."/>
            <person name="Lee S."/>
            <person name="Mata R."/>
            <person name="Mathew T."/>
            <person name="Moen C."/>
            <person name="Morales K."/>
            <person name="Munidasa M."/>
            <person name="Nazareth L."/>
            <person name="Ngo R."/>
            <person name="Nguyen L."/>
            <person name="Okwuonu G."/>
            <person name="Ongeri F."/>
            <person name="Patil S."/>
            <person name="Petrosino J."/>
            <person name="Pham C."/>
            <person name="Pham P."/>
            <person name="Pu L.-L."/>
            <person name="Puazo M."/>
            <person name="Raj R."/>
            <person name="Reid J."/>
            <person name="Rouhana J."/>
            <person name="Saada N."/>
            <person name="Shang Y."/>
            <person name="Simmons D."/>
            <person name="Thornton R."/>
            <person name="Warren J."/>
            <person name="Weissenberger G."/>
            <person name="Zhang J."/>
            <person name="Zhang L."/>
            <person name="Zhou C."/>
            <person name="Zhu D."/>
            <person name="Muzny D."/>
            <person name="Worley K."/>
            <person name="Gibbs R."/>
        </authorList>
    </citation>
    <scope>NUCLEOTIDE SEQUENCE [LARGE SCALE GENOMIC DNA]</scope>
    <source>
        <strain evidence="12 13">DSM 17361</strain>
    </source>
</reference>
<dbReference type="Proteomes" id="UP000003160">
    <property type="component" value="Unassembled WGS sequence"/>
</dbReference>
<keyword evidence="7 11" id="KW-0067">ATP-binding</keyword>
<dbReference type="eggNOG" id="COG0603">
    <property type="taxonomic scope" value="Bacteria"/>
</dbReference>
<evidence type="ECO:0000256" key="3">
    <source>
        <dbReference type="ARBA" id="ARBA00022723"/>
    </source>
</evidence>
<keyword evidence="6 11" id="KW-0862">Zinc</keyword>
<organism evidence="12 13">
    <name type="scientific">Hallella bergensis DSM 17361</name>
    <dbReference type="NCBI Taxonomy" id="585502"/>
    <lineage>
        <taxon>Bacteria</taxon>
        <taxon>Pseudomonadati</taxon>
        <taxon>Bacteroidota</taxon>
        <taxon>Bacteroidia</taxon>
        <taxon>Bacteroidales</taxon>
        <taxon>Prevotellaceae</taxon>
        <taxon>Hallella</taxon>
    </lineage>
</organism>
<dbReference type="InterPro" id="IPR018317">
    <property type="entry name" value="QueC"/>
</dbReference>
<dbReference type="HAMAP" id="MF_01633">
    <property type="entry name" value="QueC"/>
    <property type="match status" value="1"/>
</dbReference>
<dbReference type="GO" id="GO:0016879">
    <property type="term" value="F:ligase activity, forming carbon-nitrogen bonds"/>
    <property type="evidence" value="ECO:0007669"/>
    <property type="project" value="UniProtKB-UniRule"/>
</dbReference>
<dbReference type="PANTHER" id="PTHR42914">
    <property type="entry name" value="7-CYANO-7-DEAZAGUANINE SYNTHASE"/>
    <property type="match status" value="1"/>
</dbReference>
<evidence type="ECO:0000256" key="1">
    <source>
        <dbReference type="ARBA" id="ARBA00005061"/>
    </source>
</evidence>
<evidence type="ECO:0000256" key="5">
    <source>
        <dbReference type="ARBA" id="ARBA00022785"/>
    </source>
</evidence>
<dbReference type="NCBIfam" id="TIGR00364">
    <property type="entry name" value="7-cyano-7-deazaguanine synthase QueC"/>
    <property type="match status" value="1"/>
</dbReference>
<gene>
    <name evidence="12" type="primary">exsB</name>
    <name evidence="11" type="synonym">queC</name>
    <name evidence="12" type="ORF">HMPREF0645_2013</name>
</gene>
<evidence type="ECO:0000256" key="11">
    <source>
        <dbReference type="HAMAP-Rule" id="MF_01633"/>
    </source>
</evidence>